<sequence length="129" mass="14334">MNTYTIEAKTGASESGTEPEEVESLGITLVQSHVPIIDKKKGIIADLFRILTDYTVSHELNGMERSFEEFTLQEEENEVSPPRITISCPHVISPPPSNTNDFYEYGRNIQSRSLHANSAKADILSLPAQ</sequence>
<dbReference type="InParanoid" id="E3MG25"/>
<keyword evidence="3" id="KW-1185">Reference proteome</keyword>
<dbReference type="EMBL" id="DS268442">
    <property type="protein sequence ID" value="EFP01283.1"/>
    <property type="molecule type" value="Genomic_DNA"/>
</dbReference>
<evidence type="ECO:0000313" key="2">
    <source>
        <dbReference type="EMBL" id="EFP01283.1"/>
    </source>
</evidence>
<proteinExistence type="predicted"/>
<evidence type="ECO:0000256" key="1">
    <source>
        <dbReference type="SAM" id="MobiDB-lite"/>
    </source>
</evidence>
<dbReference type="Proteomes" id="UP000008281">
    <property type="component" value="Unassembled WGS sequence"/>
</dbReference>
<evidence type="ECO:0000313" key="3">
    <source>
        <dbReference type="Proteomes" id="UP000008281"/>
    </source>
</evidence>
<dbReference type="HOGENOM" id="CLU_1950795_0_0_1"/>
<name>E3MG25_CAERE</name>
<feature type="region of interest" description="Disordered" evidence="1">
    <location>
        <begin position="72"/>
        <end position="91"/>
    </location>
</feature>
<gene>
    <name evidence="2" type="ORF">CRE_24519</name>
</gene>
<accession>E3MG25</accession>
<organism evidence="3">
    <name type="scientific">Caenorhabditis remanei</name>
    <name type="common">Caenorhabditis vulgaris</name>
    <dbReference type="NCBI Taxonomy" id="31234"/>
    <lineage>
        <taxon>Eukaryota</taxon>
        <taxon>Metazoa</taxon>
        <taxon>Ecdysozoa</taxon>
        <taxon>Nematoda</taxon>
        <taxon>Chromadorea</taxon>
        <taxon>Rhabditida</taxon>
        <taxon>Rhabditina</taxon>
        <taxon>Rhabditomorpha</taxon>
        <taxon>Rhabditoidea</taxon>
        <taxon>Rhabditidae</taxon>
        <taxon>Peloderinae</taxon>
        <taxon>Caenorhabditis</taxon>
    </lineage>
</organism>
<protein>
    <submittedName>
        <fullName evidence="2">Uncharacterized protein</fullName>
    </submittedName>
</protein>
<reference evidence="2" key="1">
    <citation type="submission" date="2007-07" db="EMBL/GenBank/DDBJ databases">
        <title>PCAP assembly of the Caenorhabditis remanei genome.</title>
        <authorList>
            <consortium name="The Caenorhabditis remanei Sequencing Consortium"/>
            <person name="Wilson R.K."/>
        </authorList>
    </citation>
    <scope>NUCLEOTIDE SEQUENCE [LARGE SCALE GENOMIC DNA]</scope>
    <source>
        <strain evidence="2">PB4641</strain>
    </source>
</reference>
<dbReference type="AlphaFoldDB" id="E3MG25"/>